<dbReference type="EMBL" id="CYSF01000004">
    <property type="protein sequence ID" value="CUH83409.1"/>
    <property type="molecule type" value="Genomic_DNA"/>
</dbReference>
<evidence type="ECO:0000313" key="2">
    <source>
        <dbReference type="Proteomes" id="UP000051681"/>
    </source>
</evidence>
<dbReference type="SUPFAM" id="SSF52402">
    <property type="entry name" value="Adenine nucleotide alpha hydrolases-like"/>
    <property type="match status" value="1"/>
</dbReference>
<protein>
    <submittedName>
        <fullName evidence="1">Uncharacterized protein</fullName>
    </submittedName>
</protein>
<keyword evidence="2" id="KW-1185">Reference proteome</keyword>
<evidence type="ECO:0000313" key="1">
    <source>
        <dbReference type="EMBL" id="CUH83409.1"/>
    </source>
</evidence>
<sequence length="225" mass="25015">MTRCHFYLDPSEVPDVTSAQELHVHLYGGFAPKPGSAAIGKQVADLFHRFGVQPSTRVVDLISIALAETAADRFVLRSNSETNWSREIIVRLPLAWPEPWRKVEAELAATLNFLSGDVWSFEFERGGKEPPIKSELNSYKRSFGLQKGDCVALFSGGLDSTIHAIQALAEGRKPTLVSHGYRGDQEVQNDIASRLPKQLEHLSVNIWTTSSRTSEDSMRARSFCS</sequence>
<organism evidence="1 2">
    <name type="scientific">Thalassovita mediterranea</name>
    <dbReference type="NCBI Taxonomy" id="340021"/>
    <lineage>
        <taxon>Bacteria</taxon>
        <taxon>Pseudomonadati</taxon>
        <taxon>Pseudomonadota</taxon>
        <taxon>Alphaproteobacteria</taxon>
        <taxon>Rhodobacterales</taxon>
        <taxon>Roseobacteraceae</taxon>
        <taxon>Thalassovita</taxon>
    </lineage>
</organism>
<proteinExistence type="predicted"/>
<dbReference type="Gene3D" id="3.40.50.620">
    <property type="entry name" value="HUPs"/>
    <property type="match status" value="1"/>
</dbReference>
<dbReference type="Proteomes" id="UP000051681">
    <property type="component" value="Unassembled WGS sequence"/>
</dbReference>
<accession>A0A0P1GM26</accession>
<dbReference type="STRING" id="340021.TM5383_00597"/>
<gene>
    <name evidence="1" type="ORF">TM5383_00597</name>
</gene>
<name>A0A0P1GM26_9RHOB</name>
<dbReference type="RefSeq" id="WP_143570344.1">
    <property type="nucleotide sequence ID" value="NZ_CYSF01000004.1"/>
</dbReference>
<dbReference type="InterPro" id="IPR014729">
    <property type="entry name" value="Rossmann-like_a/b/a_fold"/>
</dbReference>
<dbReference type="AlphaFoldDB" id="A0A0P1GM26"/>
<reference evidence="1 2" key="1">
    <citation type="submission" date="2015-09" db="EMBL/GenBank/DDBJ databases">
        <authorList>
            <consortium name="Swine Surveillance"/>
        </authorList>
    </citation>
    <scope>NUCLEOTIDE SEQUENCE [LARGE SCALE GENOMIC DNA]</scope>
    <source>
        <strain evidence="1 2">CECT 8383</strain>
    </source>
</reference>
<dbReference type="OrthoDB" id="9789567at2"/>